<keyword evidence="2 5" id="KW-0547">Nucleotide-binding</keyword>
<comment type="function">
    <text evidence="5">ATP-dependent carboxylate-amine ligase which exhibits weak glutamate--cysteine ligase activity.</text>
</comment>
<evidence type="ECO:0000256" key="3">
    <source>
        <dbReference type="ARBA" id="ARBA00022840"/>
    </source>
</evidence>
<comment type="similarity">
    <text evidence="5">Belongs to the glutamate--cysteine ligase type 2 family. YbdK subfamily.</text>
</comment>
<name>A0ABP9H5Q7_9ACTN</name>
<dbReference type="PANTHER" id="PTHR36510">
    <property type="entry name" value="GLUTAMATE--CYSTEINE LIGASE 2-RELATED"/>
    <property type="match status" value="1"/>
</dbReference>
<evidence type="ECO:0000256" key="4">
    <source>
        <dbReference type="ARBA" id="ARBA00048819"/>
    </source>
</evidence>
<keyword evidence="3 5" id="KW-0067">ATP-binding</keyword>
<dbReference type="Gene3D" id="3.30.590.20">
    <property type="match status" value="1"/>
</dbReference>
<dbReference type="NCBIfam" id="TIGR02050">
    <property type="entry name" value="gshA_cyan_rel"/>
    <property type="match status" value="1"/>
</dbReference>
<comment type="catalytic activity">
    <reaction evidence="4 5">
        <text>L-cysteine + L-glutamate + ATP = gamma-L-glutamyl-L-cysteine + ADP + phosphate + H(+)</text>
        <dbReference type="Rhea" id="RHEA:13285"/>
        <dbReference type="ChEBI" id="CHEBI:15378"/>
        <dbReference type="ChEBI" id="CHEBI:29985"/>
        <dbReference type="ChEBI" id="CHEBI:30616"/>
        <dbReference type="ChEBI" id="CHEBI:35235"/>
        <dbReference type="ChEBI" id="CHEBI:43474"/>
        <dbReference type="ChEBI" id="CHEBI:58173"/>
        <dbReference type="ChEBI" id="CHEBI:456216"/>
        <dbReference type="EC" id="6.3.2.2"/>
    </reaction>
</comment>
<evidence type="ECO:0000256" key="2">
    <source>
        <dbReference type="ARBA" id="ARBA00022741"/>
    </source>
</evidence>
<dbReference type="PANTHER" id="PTHR36510:SF1">
    <property type="entry name" value="GLUTAMATE--CYSTEINE LIGASE 2-RELATED"/>
    <property type="match status" value="1"/>
</dbReference>
<evidence type="ECO:0000313" key="7">
    <source>
        <dbReference type="Proteomes" id="UP001500466"/>
    </source>
</evidence>
<dbReference type="SUPFAM" id="SSF55931">
    <property type="entry name" value="Glutamine synthetase/guanido kinase"/>
    <property type="match status" value="1"/>
</dbReference>
<keyword evidence="1 5" id="KW-0436">Ligase</keyword>
<dbReference type="EMBL" id="BAABHS010000008">
    <property type="protein sequence ID" value="GAA4962126.1"/>
    <property type="molecule type" value="Genomic_DNA"/>
</dbReference>
<dbReference type="InterPro" id="IPR006336">
    <property type="entry name" value="GCS2"/>
</dbReference>
<dbReference type="EC" id="6.3.2.2" evidence="5"/>
<dbReference type="Proteomes" id="UP001500466">
    <property type="component" value="Unassembled WGS sequence"/>
</dbReference>
<dbReference type="NCBIfam" id="NF010041">
    <property type="entry name" value="PRK13517.1-1"/>
    <property type="match status" value="1"/>
</dbReference>
<gene>
    <name evidence="6" type="ORF">GCM10023205_27300</name>
</gene>
<organism evidence="6 7">
    <name type="scientific">Yinghuangia aomiensis</name>
    <dbReference type="NCBI Taxonomy" id="676205"/>
    <lineage>
        <taxon>Bacteria</taxon>
        <taxon>Bacillati</taxon>
        <taxon>Actinomycetota</taxon>
        <taxon>Actinomycetes</taxon>
        <taxon>Kitasatosporales</taxon>
        <taxon>Streptomycetaceae</taxon>
        <taxon>Yinghuangia</taxon>
    </lineage>
</organism>
<dbReference type="HAMAP" id="MF_01609">
    <property type="entry name" value="Glu_cys_ligase_2"/>
    <property type="match status" value="1"/>
</dbReference>
<sequence>MTTVGVEEEFHIVDLKTRRLAPVAPQLLDVLPGSAFAAEAMKACIESRSLPHSDIPALRHDLVTARAALAAAAAEQGCGVVASGTAPLMRAEDSIHSDGDRYAHIEHSYVKLLHELQICGLHVHVGVEDRDLAARALAWINPWIPALTAMAAGSPYWLGQETGYASWRTMVWNRWPSAGPSPNFGSAAEYDQTAEALVRSGVIHDRGMLYYDVRLSDHLPTVELRSCDAVPDVSTSVMIAALFRALVVHACRRASTAELPPDVRGPWLRAASWRAARSGLEGNLVDPFTMAAEPARAMIDRLIETVKTELAQFGDLDLVRATADALMAAGSAAKRQRAIGRRLGLTALVDALVTTTSAKRSSAVPGRPVLFS</sequence>
<keyword evidence="7" id="KW-1185">Reference proteome</keyword>
<dbReference type="Pfam" id="PF04107">
    <property type="entry name" value="GCS2"/>
    <property type="match status" value="1"/>
</dbReference>
<comment type="caution">
    <text evidence="6">The sequence shown here is derived from an EMBL/GenBank/DDBJ whole genome shotgun (WGS) entry which is preliminary data.</text>
</comment>
<dbReference type="InterPro" id="IPR011793">
    <property type="entry name" value="YbdK"/>
</dbReference>
<dbReference type="RefSeq" id="WP_345675780.1">
    <property type="nucleotide sequence ID" value="NZ_BAABHS010000008.1"/>
</dbReference>
<reference evidence="7" key="1">
    <citation type="journal article" date="2019" name="Int. J. Syst. Evol. Microbiol.">
        <title>The Global Catalogue of Microorganisms (GCM) 10K type strain sequencing project: providing services to taxonomists for standard genome sequencing and annotation.</title>
        <authorList>
            <consortium name="The Broad Institute Genomics Platform"/>
            <consortium name="The Broad Institute Genome Sequencing Center for Infectious Disease"/>
            <person name="Wu L."/>
            <person name="Ma J."/>
        </authorList>
    </citation>
    <scope>NUCLEOTIDE SEQUENCE [LARGE SCALE GENOMIC DNA]</scope>
    <source>
        <strain evidence="7">JCM 17986</strain>
    </source>
</reference>
<accession>A0ABP9H5Q7</accession>
<dbReference type="InterPro" id="IPR014746">
    <property type="entry name" value="Gln_synth/guanido_kin_cat_dom"/>
</dbReference>
<protein>
    <recommendedName>
        <fullName evidence="5">Putative glutamate--cysteine ligase 2</fullName>
        <ecNumber evidence="5">6.3.2.2</ecNumber>
    </recommendedName>
    <alternativeName>
        <fullName evidence="5">Gamma-glutamylcysteine synthetase 2</fullName>
        <shortName evidence="5">GCS 2</shortName>
        <shortName evidence="5">Gamma-GCS 2</shortName>
    </alternativeName>
</protein>
<evidence type="ECO:0000313" key="6">
    <source>
        <dbReference type="EMBL" id="GAA4962126.1"/>
    </source>
</evidence>
<dbReference type="InterPro" id="IPR050141">
    <property type="entry name" value="GCL_type2/YbdK_subfam"/>
</dbReference>
<evidence type="ECO:0000256" key="5">
    <source>
        <dbReference type="HAMAP-Rule" id="MF_01609"/>
    </source>
</evidence>
<evidence type="ECO:0000256" key="1">
    <source>
        <dbReference type="ARBA" id="ARBA00022598"/>
    </source>
</evidence>
<proteinExistence type="inferred from homology"/>
<dbReference type="GO" id="GO:0016874">
    <property type="term" value="F:ligase activity"/>
    <property type="evidence" value="ECO:0007669"/>
    <property type="project" value="UniProtKB-KW"/>
</dbReference>